<protein>
    <submittedName>
        <fullName evidence="1">Ribonuclease H-like domain-containing protein</fullName>
    </submittedName>
</protein>
<name>A0ABQ5I753_9ASTR</name>
<reference evidence="1" key="1">
    <citation type="journal article" date="2022" name="Int. J. Mol. Sci.">
        <title>Draft Genome of Tanacetum Coccineum: Genomic Comparison of Closely Related Tanacetum-Family Plants.</title>
        <authorList>
            <person name="Yamashiro T."/>
            <person name="Shiraishi A."/>
            <person name="Nakayama K."/>
            <person name="Satake H."/>
        </authorList>
    </citation>
    <scope>NUCLEOTIDE SEQUENCE</scope>
</reference>
<evidence type="ECO:0000313" key="1">
    <source>
        <dbReference type="EMBL" id="GJT95228.1"/>
    </source>
</evidence>
<keyword evidence="2" id="KW-1185">Reference proteome</keyword>
<organism evidence="1 2">
    <name type="scientific">Tanacetum coccineum</name>
    <dbReference type="NCBI Taxonomy" id="301880"/>
    <lineage>
        <taxon>Eukaryota</taxon>
        <taxon>Viridiplantae</taxon>
        <taxon>Streptophyta</taxon>
        <taxon>Embryophyta</taxon>
        <taxon>Tracheophyta</taxon>
        <taxon>Spermatophyta</taxon>
        <taxon>Magnoliopsida</taxon>
        <taxon>eudicotyledons</taxon>
        <taxon>Gunneridae</taxon>
        <taxon>Pentapetalae</taxon>
        <taxon>asterids</taxon>
        <taxon>campanulids</taxon>
        <taxon>Asterales</taxon>
        <taxon>Asteraceae</taxon>
        <taxon>Asteroideae</taxon>
        <taxon>Anthemideae</taxon>
        <taxon>Anthemidinae</taxon>
        <taxon>Tanacetum</taxon>
    </lineage>
</organism>
<sequence>MLLFQKKYVAEILEGVGMRCFHSCRTPMDTNAKIRDDGSPWVCLYMMILGPHLTAHKRILPYVSGTLDYGLQLYASSTSSLVAYSDVDWVGCPTTRRSTFGSSAEAKYRGVANVMAETSWLRNLLSQVRVLHVSSRYQYADIFTKSLPFALFDDFCTGLSVRHPLAPTAGGC</sequence>
<accession>A0ABQ5I753</accession>
<proteinExistence type="predicted"/>
<reference evidence="1" key="2">
    <citation type="submission" date="2022-01" db="EMBL/GenBank/DDBJ databases">
        <authorList>
            <person name="Yamashiro T."/>
            <person name="Shiraishi A."/>
            <person name="Satake H."/>
            <person name="Nakayama K."/>
        </authorList>
    </citation>
    <scope>NUCLEOTIDE SEQUENCE</scope>
</reference>
<gene>
    <name evidence="1" type="ORF">Tco_1090746</name>
</gene>
<dbReference type="PANTHER" id="PTHR11439:SF524">
    <property type="entry name" value="RNA-DIRECTED DNA POLYMERASE, PROTEIN KINASE RLK-PELLE-DLSV FAMILY"/>
    <property type="match status" value="1"/>
</dbReference>
<dbReference type="PANTHER" id="PTHR11439">
    <property type="entry name" value="GAG-POL-RELATED RETROTRANSPOSON"/>
    <property type="match status" value="1"/>
</dbReference>
<comment type="caution">
    <text evidence="1">The sequence shown here is derived from an EMBL/GenBank/DDBJ whole genome shotgun (WGS) entry which is preliminary data.</text>
</comment>
<evidence type="ECO:0000313" key="2">
    <source>
        <dbReference type="Proteomes" id="UP001151760"/>
    </source>
</evidence>
<dbReference type="Proteomes" id="UP001151760">
    <property type="component" value="Unassembled WGS sequence"/>
</dbReference>
<dbReference type="EMBL" id="BQNB010020369">
    <property type="protein sequence ID" value="GJT95228.1"/>
    <property type="molecule type" value="Genomic_DNA"/>
</dbReference>